<dbReference type="AlphaFoldDB" id="A0A5J4RBZ5"/>
<feature type="non-terminal residue" evidence="1">
    <location>
        <position position="1"/>
    </location>
</feature>
<accession>A0A5J4RBZ5</accession>
<protein>
    <submittedName>
        <fullName evidence="1">Uncharacterized protein</fullName>
    </submittedName>
</protein>
<proteinExistence type="predicted"/>
<gene>
    <name evidence="1" type="ORF">EZS27_020709</name>
</gene>
<dbReference type="EMBL" id="SNRY01001480">
    <property type="protein sequence ID" value="KAA6330610.1"/>
    <property type="molecule type" value="Genomic_DNA"/>
</dbReference>
<organism evidence="1">
    <name type="scientific">termite gut metagenome</name>
    <dbReference type="NCBI Taxonomy" id="433724"/>
    <lineage>
        <taxon>unclassified sequences</taxon>
        <taxon>metagenomes</taxon>
        <taxon>organismal metagenomes</taxon>
    </lineage>
</organism>
<evidence type="ECO:0000313" key="1">
    <source>
        <dbReference type="EMBL" id="KAA6330610.1"/>
    </source>
</evidence>
<sequence>TIVHFYGGEPISAIRPSISQTQNLKIPVFKSYMRENKSLFAERPDTER</sequence>
<comment type="caution">
    <text evidence="1">The sequence shown here is derived from an EMBL/GenBank/DDBJ whole genome shotgun (WGS) entry which is preliminary data.</text>
</comment>
<name>A0A5J4RBZ5_9ZZZZ</name>
<reference evidence="1" key="1">
    <citation type="submission" date="2019-03" db="EMBL/GenBank/DDBJ databases">
        <title>Single cell metagenomics reveals metabolic interactions within the superorganism composed of flagellate Streblomastix strix and complex community of Bacteroidetes bacteria on its surface.</title>
        <authorList>
            <person name="Treitli S.C."/>
            <person name="Kolisko M."/>
            <person name="Husnik F."/>
            <person name="Keeling P."/>
            <person name="Hampl V."/>
        </authorList>
    </citation>
    <scope>NUCLEOTIDE SEQUENCE</scope>
    <source>
        <strain evidence="1">STM</strain>
    </source>
</reference>